<evidence type="ECO:0000256" key="2">
    <source>
        <dbReference type="SAM" id="SignalP"/>
    </source>
</evidence>
<organism evidence="4 5">
    <name type="scientific">Oceaniovalibus guishaninsula JLT2003</name>
    <dbReference type="NCBI Taxonomy" id="1231392"/>
    <lineage>
        <taxon>Bacteria</taxon>
        <taxon>Pseudomonadati</taxon>
        <taxon>Pseudomonadota</taxon>
        <taxon>Alphaproteobacteria</taxon>
        <taxon>Rhodobacterales</taxon>
        <taxon>Roseobacteraceae</taxon>
        <taxon>Oceaniovalibus</taxon>
    </lineage>
</organism>
<dbReference type="PIRSF" id="PIRSF031982">
    <property type="entry name" value="UCP031982_abhydr"/>
    <property type="match status" value="1"/>
</dbReference>
<dbReference type="SUPFAM" id="SSF53474">
    <property type="entry name" value="alpha/beta-Hydrolases"/>
    <property type="match status" value="1"/>
</dbReference>
<dbReference type="eggNOG" id="COG4188">
    <property type="taxonomic scope" value="Bacteria"/>
</dbReference>
<evidence type="ECO:0000313" key="4">
    <source>
        <dbReference type="EMBL" id="EKE45298.1"/>
    </source>
</evidence>
<feature type="signal peptide" evidence="2">
    <location>
        <begin position="1"/>
        <end position="17"/>
    </location>
</feature>
<dbReference type="InterPro" id="IPR016986">
    <property type="entry name" value="UCP031982_abhydr"/>
</dbReference>
<dbReference type="PANTHER" id="PTHR22946">
    <property type="entry name" value="DIENELACTONE HYDROLASE DOMAIN-CONTAINING PROTEIN-RELATED"/>
    <property type="match status" value="1"/>
</dbReference>
<dbReference type="RefSeq" id="WP_007425541.1">
    <property type="nucleotide sequence ID" value="NZ_AMGO01000007.1"/>
</dbReference>
<feature type="domain" description="Xaa-Pro dipeptidyl-peptidase-like" evidence="3">
    <location>
        <begin position="72"/>
        <end position="199"/>
    </location>
</feature>
<dbReference type="Proteomes" id="UP000006765">
    <property type="component" value="Unassembled WGS sequence"/>
</dbReference>
<reference evidence="4 5" key="1">
    <citation type="journal article" date="2012" name="J. Bacteriol.">
        <title>Draft Genome Sequence of Oceaniovalibus guishaninsula JLT2003T.</title>
        <authorList>
            <person name="Tang K."/>
            <person name="Liu K."/>
            <person name="Jiao N."/>
        </authorList>
    </citation>
    <scope>NUCLEOTIDE SEQUENCE [LARGE SCALE GENOMIC DNA]</scope>
    <source>
        <strain evidence="4 5">JLT2003</strain>
    </source>
</reference>
<dbReference type="EMBL" id="AMGO01000007">
    <property type="protein sequence ID" value="EKE45298.1"/>
    <property type="molecule type" value="Genomic_DNA"/>
</dbReference>
<dbReference type="InterPro" id="IPR029058">
    <property type="entry name" value="AB_hydrolase_fold"/>
</dbReference>
<proteinExistence type="predicted"/>
<dbReference type="InterPro" id="IPR000383">
    <property type="entry name" value="Xaa-Pro-like_dom"/>
</dbReference>
<evidence type="ECO:0000313" key="5">
    <source>
        <dbReference type="Proteomes" id="UP000006765"/>
    </source>
</evidence>
<gene>
    <name evidence="4" type="ORF">OCGS_0388</name>
</gene>
<keyword evidence="1" id="KW-0378">Hydrolase</keyword>
<dbReference type="OrthoDB" id="9814760at2"/>
<evidence type="ECO:0000256" key="1">
    <source>
        <dbReference type="ARBA" id="ARBA00022801"/>
    </source>
</evidence>
<keyword evidence="2" id="KW-0732">Signal</keyword>
<protein>
    <recommendedName>
        <fullName evidence="3">Xaa-Pro dipeptidyl-peptidase-like domain-containing protein</fullName>
    </recommendedName>
</protein>
<accession>K2HCZ2</accession>
<comment type="caution">
    <text evidence="4">The sequence shown here is derived from an EMBL/GenBank/DDBJ whole genome shotgun (WGS) entry which is preliminary data.</text>
</comment>
<dbReference type="Gene3D" id="3.40.50.1820">
    <property type="entry name" value="alpha/beta hydrolase"/>
    <property type="match status" value="1"/>
</dbReference>
<dbReference type="GO" id="GO:0052689">
    <property type="term" value="F:carboxylic ester hydrolase activity"/>
    <property type="evidence" value="ECO:0007669"/>
    <property type="project" value="UniProtKB-ARBA"/>
</dbReference>
<evidence type="ECO:0000259" key="3">
    <source>
        <dbReference type="Pfam" id="PF02129"/>
    </source>
</evidence>
<sequence>MKLGFAVLILAGGVAQAQPGHIATEIDVAHRDVPLPVHVWYPTDQRDPVTRLGGNAVFVGAPVVEDAQSLGDPAPVVLVSHGSGGNAANLGWLANALTDRGVIVVAPNHPGTTSGDSLPQRTVMPWERADDLGAILDWLKRAPPEGLSPDLDRVGVLGFSLGGHTALRVAGARVSKSAFIAYCEGNIGLECQWLADGGADLTAIDATRYEADDRDARIEAVIAVDPALAQAYTAESLGRIDVPVLLINLGDPETIPAGVDAAAIAPTIPGARHLYVSGASHFSFLGRCTWLGWAVVGLSGEDPICADPGPRARADIQAEIATAAGAFLSDVLAR</sequence>
<name>K2HCZ2_9RHOB</name>
<dbReference type="AlphaFoldDB" id="K2HCZ2"/>
<dbReference type="PATRIC" id="fig|1231392.3.peg.390"/>
<feature type="chain" id="PRO_5003858476" description="Xaa-Pro dipeptidyl-peptidase-like domain-containing protein" evidence="2">
    <location>
        <begin position="18"/>
        <end position="334"/>
    </location>
</feature>
<dbReference type="InterPro" id="IPR050261">
    <property type="entry name" value="FrsA_esterase"/>
</dbReference>
<dbReference type="Pfam" id="PF02129">
    <property type="entry name" value="Peptidase_S15"/>
    <property type="match status" value="1"/>
</dbReference>
<dbReference type="STRING" id="1231392.OCGS_0388"/>
<dbReference type="PANTHER" id="PTHR22946:SF9">
    <property type="entry name" value="POLYKETIDE TRANSFERASE AF380"/>
    <property type="match status" value="1"/>
</dbReference>
<keyword evidence="5" id="KW-1185">Reference proteome</keyword>